<evidence type="ECO:0000256" key="2">
    <source>
        <dbReference type="ARBA" id="ARBA00007639"/>
    </source>
</evidence>
<dbReference type="GO" id="GO:0043190">
    <property type="term" value="C:ATP-binding cassette (ABC) transporter complex"/>
    <property type="evidence" value="ECO:0007669"/>
    <property type="project" value="InterPro"/>
</dbReference>
<dbReference type="Gene3D" id="3.40.50.2300">
    <property type="match status" value="2"/>
</dbReference>
<dbReference type="InterPro" id="IPR028082">
    <property type="entry name" value="Peripla_BP_I"/>
</dbReference>
<comment type="subcellular location">
    <subcellularLocation>
        <location evidence="1">Cell envelope</location>
    </subcellularLocation>
</comment>
<dbReference type="PROSITE" id="PS51257">
    <property type="entry name" value="PROKAR_LIPOPROTEIN"/>
    <property type="match status" value="1"/>
</dbReference>
<evidence type="ECO:0000256" key="7">
    <source>
        <dbReference type="ARBA" id="ARBA00025060"/>
    </source>
</evidence>
<evidence type="ECO:0000313" key="12">
    <source>
        <dbReference type="Proteomes" id="UP000181899"/>
    </source>
</evidence>
<feature type="chain" id="PRO_5039273735" description="Autoinducer 2-binding protein LsrB" evidence="9">
    <location>
        <begin position="22"/>
        <end position="369"/>
    </location>
</feature>
<evidence type="ECO:0000256" key="8">
    <source>
        <dbReference type="SAM" id="MobiDB-lite"/>
    </source>
</evidence>
<dbReference type="AlphaFoldDB" id="A0A1I5CIL7"/>
<protein>
    <recommendedName>
        <fullName evidence="4">Autoinducer 2-binding protein LsrB</fullName>
    </recommendedName>
</protein>
<organism evidence="11 12">
    <name type="scientific">Proteiniclasticum ruminis</name>
    <dbReference type="NCBI Taxonomy" id="398199"/>
    <lineage>
        <taxon>Bacteria</taxon>
        <taxon>Bacillati</taxon>
        <taxon>Bacillota</taxon>
        <taxon>Clostridia</taxon>
        <taxon>Eubacteriales</taxon>
        <taxon>Clostridiaceae</taxon>
        <taxon>Proteiniclasticum</taxon>
    </lineage>
</organism>
<dbReference type="CDD" id="cd20003">
    <property type="entry name" value="PBP1_LsrB_Quorum_Sensing"/>
    <property type="match status" value="1"/>
</dbReference>
<keyword evidence="6" id="KW-0574">Periplasm</keyword>
<dbReference type="RefSeq" id="WP_074912245.1">
    <property type="nucleotide sequence ID" value="NZ_FOVK01000006.1"/>
</dbReference>
<dbReference type="EMBL" id="FOVK01000006">
    <property type="protein sequence ID" value="SFN86766.1"/>
    <property type="molecule type" value="Genomic_DNA"/>
</dbReference>
<evidence type="ECO:0000256" key="3">
    <source>
        <dbReference type="ARBA" id="ARBA00011262"/>
    </source>
</evidence>
<evidence type="ECO:0000256" key="4">
    <source>
        <dbReference type="ARBA" id="ARBA00014452"/>
    </source>
</evidence>
<evidence type="ECO:0000259" key="10">
    <source>
        <dbReference type="Pfam" id="PF13407"/>
    </source>
</evidence>
<feature type="domain" description="Periplasmic binding protein" evidence="10">
    <location>
        <begin position="55"/>
        <end position="311"/>
    </location>
</feature>
<keyword evidence="5 9" id="KW-0732">Signal</keyword>
<evidence type="ECO:0000256" key="6">
    <source>
        <dbReference type="ARBA" id="ARBA00022764"/>
    </source>
</evidence>
<gene>
    <name evidence="11" type="ORF">SAMN04488695_106139</name>
</gene>
<comment type="subunit">
    <text evidence="3">The complex is composed of two ATP-binding proteins (LsrA), two transmembrane proteins (LsrC and LsrD) and a solute-binding protein (LsrB).</text>
</comment>
<dbReference type="Pfam" id="PF13407">
    <property type="entry name" value="Peripla_BP_4"/>
    <property type="match status" value="1"/>
</dbReference>
<dbReference type="InterPro" id="IPR050555">
    <property type="entry name" value="Bact_Solute-Bind_Prot2"/>
</dbReference>
<comment type="similarity">
    <text evidence="2">Belongs to the bacterial solute-binding protein 2 family.</text>
</comment>
<evidence type="ECO:0000256" key="5">
    <source>
        <dbReference type="ARBA" id="ARBA00022729"/>
    </source>
</evidence>
<evidence type="ECO:0000256" key="9">
    <source>
        <dbReference type="SAM" id="SignalP"/>
    </source>
</evidence>
<evidence type="ECO:0000256" key="1">
    <source>
        <dbReference type="ARBA" id="ARBA00004196"/>
    </source>
</evidence>
<proteinExistence type="inferred from homology"/>
<evidence type="ECO:0000313" key="11">
    <source>
        <dbReference type="EMBL" id="SFN86766.1"/>
    </source>
</evidence>
<dbReference type="SUPFAM" id="SSF53822">
    <property type="entry name" value="Periplasmic binding protein-like I"/>
    <property type="match status" value="1"/>
</dbReference>
<dbReference type="Proteomes" id="UP000181899">
    <property type="component" value="Unassembled WGS sequence"/>
</dbReference>
<accession>A0A1I5CIL7</accession>
<feature type="region of interest" description="Disordered" evidence="8">
    <location>
        <begin position="25"/>
        <end position="49"/>
    </location>
</feature>
<dbReference type="InterPro" id="IPR030159">
    <property type="entry name" value="LsrB"/>
</dbReference>
<feature type="signal peptide" evidence="9">
    <location>
        <begin position="1"/>
        <end position="21"/>
    </location>
</feature>
<dbReference type="PANTHER" id="PTHR30036">
    <property type="entry name" value="D-XYLOSE-BINDING PERIPLASMIC PROTEIN"/>
    <property type="match status" value="1"/>
</dbReference>
<comment type="function">
    <text evidence="7">Part of the ABC transporter complex LsrABCD involved in autoinducer 2 (AI-2) import. Binds AI-2 and delivers it to the LsrC and LsrD permeases.</text>
</comment>
<dbReference type="NCBIfam" id="NF011937">
    <property type="entry name" value="PRK15408.1"/>
    <property type="match status" value="1"/>
</dbReference>
<dbReference type="GO" id="GO:0030246">
    <property type="term" value="F:carbohydrate binding"/>
    <property type="evidence" value="ECO:0007669"/>
    <property type="project" value="TreeGrafter"/>
</dbReference>
<dbReference type="InterPro" id="IPR025997">
    <property type="entry name" value="SBP_2_dom"/>
</dbReference>
<name>A0A1I5CIL7_9CLOT</name>
<dbReference type="PANTHER" id="PTHR30036:SF7">
    <property type="entry name" value="ABC TRANSPORTER PERIPLASMIC-BINDING PROTEIN YPHF"/>
    <property type="match status" value="1"/>
</dbReference>
<dbReference type="OrthoDB" id="9795981at2"/>
<keyword evidence="12" id="KW-1185">Reference proteome</keyword>
<dbReference type="GO" id="GO:0030288">
    <property type="term" value="C:outer membrane-bounded periplasmic space"/>
    <property type="evidence" value="ECO:0007669"/>
    <property type="project" value="TreeGrafter"/>
</dbReference>
<sequence length="369" mass="39462">MKKSKVLSLILGLSLTLGILAGCTTPAEETPETPAPGAEEPAGEGEIKDPKDVNVVFIPKLTGNMFFESGNMGAQEIGKEVGFNVKYDGSPEAAVANQVQIINSAVNQGADAIVVSSLSPDGLNQALQNARDKGIKIVTWDSDVDPTHRSIFVNQGTAEDLGHMLVDMAADQMTDAQKESAKFAFFYSSPTVTDQNAWVEAAKAYIADKYPGWELVTTQYGEQDAQKSLQVGQSILQTYGDIDAILCPDSTALPAMAQAAKNLGKDGEVIITGFASPNSMRDFVKDGTVKAHGLWDVKIQGAISAYVGYWLGAGNELKVGDTLDVPGVGKVTVESNKTQGYDYEAEDSGIIYLPERVVFTIDNIDDYDF</sequence>
<reference evidence="11 12" key="1">
    <citation type="submission" date="2016-10" db="EMBL/GenBank/DDBJ databases">
        <authorList>
            <person name="de Groot N.N."/>
        </authorList>
    </citation>
    <scope>NUCLEOTIDE SEQUENCE [LARGE SCALE GENOMIC DNA]</scope>
    <source>
        <strain evidence="11 12">ML2</strain>
    </source>
</reference>